<dbReference type="InterPro" id="IPR018108">
    <property type="entry name" value="MCP_transmembrane"/>
</dbReference>
<feature type="domain" description="Ribosomal eL28/Mak16" evidence="14">
    <location>
        <begin position="321"/>
        <end position="423"/>
    </location>
</feature>
<dbReference type="InterPro" id="IPR029004">
    <property type="entry name" value="Ribosomal_eL28/Mak16"/>
</dbReference>
<evidence type="ECO:0000256" key="8">
    <source>
        <dbReference type="ARBA" id="ARBA00023128"/>
    </source>
</evidence>
<dbReference type="PANTHER" id="PTHR45760">
    <property type="entry name" value="FI19922P1-RELATED"/>
    <property type="match status" value="1"/>
</dbReference>
<feature type="repeat" description="Solcar" evidence="11">
    <location>
        <begin position="154"/>
        <end position="238"/>
    </location>
</feature>
<feature type="transmembrane region" description="Helical" evidence="13">
    <location>
        <begin position="157"/>
        <end position="175"/>
    </location>
</feature>
<accession>A0ABN7SFP1</accession>
<feature type="transmembrane region" description="Helical" evidence="13">
    <location>
        <begin position="113"/>
        <end position="137"/>
    </location>
</feature>
<dbReference type="Pfam" id="PF00153">
    <property type="entry name" value="Mito_carr"/>
    <property type="match status" value="4"/>
</dbReference>
<comment type="catalytic activity">
    <reaction evidence="10">
        <text>glutathione(in) = glutathione(out)</text>
        <dbReference type="Rhea" id="RHEA:74819"/>
        <dbReference type="ChEBI" id="CHEBI:57925"/>
    </reaction>
</comment>
<keyword evidence="5" id="KW-0677">Repeat</keyword>
<evidence type="ECO:0000259" key="14">
    <source>
        <dbReference type="Pfam" id="PF01778"/>
    </source>
</evidence>
<feature type="transmembrane region" description="Helical" evidence="13">
    <location>
        <begin position="210"/>
        <end position="232"/>
    </location>
</feature>
<keyword evidence="3 12" id="KW-0813">Transport</keyword>
<keyword evidence="16" id="KW-1185">Reference proteome</keyword>
<evidence type="ECO:0000256" key="7">
    <source>
        <dbReference type="ARBA" id="ARBA00022989"/>
    </source>
</evidence>
<dbReference type="Gene3D" id="1.50.40.10">
    <property type="entry name" value="Mitochondrial carrier domain"/>
    <property type="match status" value="1"/>
</dbReference>
<dbReference type="InterPro" id="IPR045315">
    <property type="entry name" value="Mtm1-like"/>
</dbReference>
<protein>
    <submittedName>
        <fullName evidence="15">Oidioi.mRNA.OKI2018_I69.XSR.g15043.t1.cds</fullName>
    </submittedName>
</protein>
<name>A0ABN7SFP1_OIKDI</name>
<dbReference type="PANTHER" id="PTHR45760:SF2">
    <property type="entry name" value="FI19922P1-RELATED"/>
    <property type="match status" value="1"/>
</dbReference>
<dbReference type="Pfam" id="PF01778">
    <property type="entry name" value="Ribosomal_L28e"/>
    <property type="match status" value="1"/>
</dbReference>
<dbReference type="Proteomes" id="UP001158576">
    <property type="component" value="Chromosome XSR"/>
</dbReference>
<reference evidence="15 16" key="1">
    <citation type="submission" date="2021-04" db="EMBL/GenBank/DDBJ databases">
        <authorList>
            <person name="Bliznina A."/>
        </authorList>
    </citation>
    <scope>NUCLEOTIDE SEQUENCE [LARGE SCALE GENOMIC DNA]</scope>
</reference>
<organism evidence="15 16">
    <name type="scientific">Oikopleura dioica</name>
    <name type="common">Tunicate</name>
    <dbReference type="NCBI Taxonomy" id="34765"/>
    <lineage>
        <taxon>Eukaryota</taxon>
        <taxon>Metazoa</taxon>
        <taxon>Chordata</taxon>
        <taxon>Tunicata</taxon>
        <taxon>Appendicularia</taxon>
        <taxon>Copelata</taxon>
        <taxon>Oikopleuridae</taxon>
        <taxon>Oikopleura</taxon>
    </lineage>
</organism>
<evidence type="ECO:0000256" key="6">
    <source>
        <dbReference type="ARBA" id="ARBA00022792"/>
    </source>
</evidence>
<evidence type="ECO:0000256" key="13">
    <source>
        <dbReference type="SAM" id="Phobius"/>
    </source>
</evidence>
<evidence type="ECO:0000256" key="10">
    <source>
        <dbReference type="ARBA" id="ARBA00036017"/>
    </source>
</evidence>
<evidence type="ECO:0000313" key="15">
    <source>
        <dbReference type="EMBL" id="CAG5097360.1"/>
    </source>
</evidence>
<gene>
    <name evidence="15" type="ORF">OKIOD_LOCUS6601</name>
</gene>
<evidence type="ECO:0000256" key="2">
    <source>
        <dbReference type="ARBA" id="ARBA00006375"/>
    </source>
</evidence>
<evidence type="ECO:0000256" key="12">
    <source>
        <dbReference type="RuleBase" id="RU000488"/>
    </source>
</evidence>
<keyword evidence="6" id="KW-0999">Mitochondrion inner membrane</keyword>
<comment type="similarity">
    <text evidence="2 12">Belongs to the mitochondrial carrier (TC 2.A.29) family.</text>
</comment>
<evidence type="ECO:0000256" key="9">
    <source>
        <dbReference type="ARBA" id="ARBA00023136"/>
    </source>
</evidence>
<proteinExistence type="inferred from homology"/>
<evidence type="ECO:0000256" key="3">
    <source>
        <dbReference type="ARBA" id="ARBA00022448"/>
    </source>
</evidence>
<feature type="transmembrane region" description="Helical" evidence="13">
    <location>
        <begin position="244"/>
        <end position="266"/>
    </location>
</feature>
<keyword evidence="8" id="KW-0496">Mitochondrion</keyword>
<evidence type="ECO:0000256" key="11">
    <source>
        <dbReference type="PROSITE-ProRule" id="PRU00282"/>
    </source>
</evidence>
<dbReference type="EMBL" id="OU015569">
    <property type="protein sequence ID" value="CAG5097360.1"/>
    <property type="molecule type" value="Genomic_DNA"/>
</dbReference>
<feature type="repeat" description="Solcar" evidence="11">
    <location>
        <begin position="247"/>
        <end position="332"/>
    </location>
</feature>
<keyword evidence="4 11" id="KW-0812">Transmembrane</keyword>
<evidence type="ECO:0000256" key="5">
    <source>
        <dbReference type="ARBA" id="ARBA00022737"/>
    </source>
</evidence>
<comment type="subcellular location">
    <subcellularLocation>
        <location evidence="1">Mitochondrion inner membrane</location>
        <topology evidence="1">Multi-pass membrane protein</topology>
    </subcellularLocation>
</comment>
<dbReference type="InterPro" id="IPR023395">
    <property type="entry name" value="MCP_dom_sf"/>
</dbReference>
<feature type="repeat" description="Solcar" evidence="11">
    <location>
        <begin position="12"/>
        <end position="145"/>
    </location>
</feature>
<keyword evidence="9 11" id="KW-0472">Membrane</keyword>
<evidence type="ECO:0000256" key="1">
    <source>
        <dbReference type="ARBA" id="ARBA00004448"/>
    </source>
</evidence>
<evidence type="ECO:0000313" key="16">
    <source>
        <dbReference type="Proteomes" id="UP001158576"/>
    </source>
</evidence>
<evidence type="ECO:0000256" key="4">
    <source>
        <dbReference type="ARBA" id="ARBA00022692"/>
    </source>
</evidence>
<keyword evidence="7 13" id="KW-1133">Transmembrane helix</keyword>
<dbReference type="SUPFAM" id="SSF103506">
    <property type="entry name" value="Mitochondrial carrier"/>
    <property type="match status" value="1"/>
</dbReference>
<sequence>MRRDPRPRLEPKEQMLASMSGATITALTMTPFDVIKVRLQSGRLKKGLKPQVIPFCNGLMDHILCCQDPKECAHSTDTYRPVASKPWYLRAISCPVGESNPFRLMAHLARTEGIASLWSGLPATMVMAFPATILYFTSFEQFRDLFESYLPETYLDIAPFFGGAAARTLTTVIVSPMEMIRTRMQVDGLTWGATTSLFGRTFRAQGWRTLGIGFSATLLRDVPFSALYFGIYESLKTQLPIDSFHTRNLVCASCAAAIAGILTLPFDVIKTRQQTMLGSDMTKSPSISTIARLIKEENGTRGFFRGFSPLLNSDIMSTSHLQWAIINKFSAFDIKRAGRTWTKEPGHLNGRKSLRFNTLVEQRGLKVSANAEGGVNFSAGKLNTTMKKSSRKTFKSIRNVAKQGAFRKDQTRAAVKKASAVLASQKRAAQK</sequence>
<dbReference type="PROSITE" id="PS50920">
    <property type="entry name" value="SOLCAR"/>
    <property type="match status" value="3"/>
</dbReference>